<keyword evidence="1 2" id="KW-0238">DNA-binding</keyword>
<dbReference type="RefSeq" id="WP_243727401.1">
    <property type="nucleotide sequence ID" value="NZ_SLWS01000012.1"/>
</dbReference>
<protein>
    <submittedName>
        <fullName evidence="4">TetR family transcriptional regulator</fullName>
    </submittedName>
</protein>
<organism evidence="4 5">
    <name type="scientific">Actinocrispum wychmicini</name>
    <dbReference type="NCBI Taxonomy" id="1213861"/>
    <lineage>
        <taxon>Bacteria</taxon>
        <taxon>Bacillati</taxon>
        <taxon>Actinomycetota</taxon>
        <taxon>Actinomycetes</taxon>
        <taxon>Pseudonocardiales</taxon>
        <taxon>Pseudonocardiaceae</taxon>
        <taxon>Actinocrispum</taxon>
    </lineage>
</organism>
<dbReference type="Pfam" id="PF00440">
    <property type="entry name" value="TetR_N"/>
    <property type="match status" value="1"/>
</dbReference>
<dbReference type="GO" id="GO:0000976">
    <property type="term" value="F:transcription cis-regulatory region binding"/>
    <property type="evidence" value="ECO:0007669"/>
    <property type="project" value="TreeGrafter"/>
</dbReference>
<name>A0A4R2J318_9PSEU</name>
<proteinExistence type="predicted"/>
<evidence type="ECO:0000313" key="5">
    <source>
        <dbReference type="Proteomes" id="UP000295680"/>
    </source>
</evidence>
<dbReference type="InterPro" id="IPR001647">
    <property type="entry name" value="HTH_TetR"/>
</dbReference>
<sequence>MATAAGPKRKRRAYAARVPAEQRRAQLLDAALHLVVTQGHNGATMDAVAEQAGVTKPVIYSQFRRRDELLAELLRREHDAALRQLLAILPDQVAPAPEFLAGLLADFLRVVQDAPDRWYCIVMPMADMPPQFHAARESARALVLQQAEEITRRLPDTPLDTEIVAHTAVTLFEMAARLVLTDPEHFRPERFVTALQAAISS</sequence>
<dbReference type="SUPFAM" id="SSF46689">
    <property type="entry name" value="Homeodomain-like"/>
    <property type="match status" value="1"/>
</dbReference>
<gene>
    <name evidence="4" type="ORF">EV192_11215</name>
</gene>
<dbReference type="InterPro" id="IPR050109">
    <property type="entry name" value="HTH-type_TetR-like_transc_reg"/>
</dbReference>
<evidence type="ECO:0000256" key="2">
    <source>
        <dbReference type="PROSITE-ProRule" id="PRU00335"/>
    </source>
</evidence>
<dbReference type="GO" id="GO:0003700">
    <property type="term" value="F:DNA-binding transcription factor activity"/>
    <property type="evidence" value="ECO:0007669"/>
    <property type="project" value="TreeGrafter"/>
</dbReference>
<feature type="domain" description="HTH tetR-type" evidence="3">
    <location>
        <begin position="21"/>
        <end position="81"/>
    </location>
</feature>
<dbReference type="EMBL" id="SLWS01000012">
    <property type="protein sequence ID" value="TCO52284.1"/>
    <property type="molecule type" value="Genomic_DNA"/>
</dbReference>
<dbReference type="PROSITE" id="PS50977">
    <property type="entry name" value="HTH_TETR_2"/>
    <property type="match status" value="1"/>
</dbReference>
<keyword evidence="5" id="KW-1185">Reference proteome</keyword>
<dbReference type="Gene3D" id="1.10.357.10">
    <property type="entry name" value="Tetracycline Repressor, domain 2"/>
    <property type="match status" value="1"/>
</dbReference>
<evidence type="ECO:0000259" key="3">
    <source>
        <dbReference type="PROSITE" id="PS50977"/>
    </source>
</evidence>
<dbReference type="Proteomes" id="UP000295680">
    <property type="component" value="Unassembled WGS sequence"/>
</dbReference>
<dbReference type="PRINTS" id="PR00455">
    <property type="entry name" value="HTHTETR"/>
</dbReference>
<evidence type="ECO:0000256" key="1">
    <source>
        <dbReference type="ARBA" id="ARBA00023125"/>
    </source>
</evidence>
<accession>A0A4R2J318</accession>
<feature type="DNA-binding region" description="H-T-H motif" evidence="2">
    <location>
        <begin position="44"/>
        <end position="63"/>
    </location>
</feature>
<dbReference type="PANTHER" id="PTHR30055">
    <property type="entry name" value="HTH-TYPE TRANSCRIPTIONAL REGULATOR RUTR"/>
    <property type="match status" value="1"/>
</dbReference>
<dbReference type="PANTHER" id="PTHR30055:SF226">
    <property type="entry name" value="HTH-TYPE TRANSCRIPTIONAL REGULATOR PKSA"/>
    <property type="match status" value="1"/>
</dbReference>
<dbReference type="AlphaFoldDB" id="A0A4R2J318"/>
<reference evidence="4 5" key="1">
    <citation type="submission" date="2019-03" db="EMBL/GenBank/DDBJ databases">
        <title>Genomic Encyclopedia of Type Strains, Phase IV (KMG-IV): sequencing the most valuable type-strain genomes for metagenomic binning, comparative biology and taxonomic classification.</title>
        <authorList>
            <person name="Goeker M."/>
        </authorList>
    </citation>
    <scope>NUCLEOTIDE SEQUENCE [LARGE SCALE GENOMIC DNA]</scope>
    <source>
        <strain evidence="4 5">DSM 45934</strain>
    </source>
</reference>
<comment type="caution">
    <text evidence="4">The sequence shown here is derived from an EMBL/GenBank/DDBJ whole genome shotgun (WGS) entry which is preliminary data.</text>
</comment>
<dbReference type="InterPro" id="IPR009057">
    <property type="entry name" value="Homeodomain-like_sf"/>
</dbReference>
<evidence type="ECO:0000313" key="4">
    <source>
        <dbReference type="EMBL" id="TCO52284.1"/>
    </source>
</evidence>